<dbReference type="Proteomes" id="UP001162483">
    <property type="component" value="Unassembled WGS sequence"/>
</dbReference>
<comment type="caution">
    <text evidence="1">The sequence shown here is derived from an EMBL/GenBank/DDBJ whole genome shotgun (WGS) entry which is preliminary data.</text>
</comment>
<gene>
    <name evidence="1" type="ORF">SPARVUS_LOCUS14055223</name>
</gene>
<reference evidence="1" key="1">
    <citation type="submission" date="2023-05" db="EMBL/GenBank/DDBJ databases">
        <authorList>
            <person name="Stuckert A."/>
        </authorList>
    </citation>
    <scope>NUCLEOTIDE SEQUENCE</scope>
</reference>
<name>A0ABN9GFD1_9NEOB</name>
<feature type="non-terminal residue" evidence="1">
    <location>
        <position position="97"/>
    </location>
</feature>
<accession>A0ABN9GFD1</accession>
<keyword evidence="2" id="KW-1185">Reference proteome</keyword>
<proteinExistence type="predicted"/>
<evidence type="ECO:0000313" key="2">
    <source>
        <dbReference type="Proteomes" id="UP001162483"/>
    </source>
</evidence>
<evidence type="ECO:0000313" key="1">
    <source>
        <dbReference type="EMBL" id="CAI9608141.1"/>
    </source>
</evidence>
<organism evidence="1 2">
    <name type="scientific">Staurois parvus</name>
    <dbReference type="NCBI Taxonomy" id="386267"/>
    <lineage>
        <taxon>Eukaryota</taxon>
        <taxon>Metazoa</taxon>
        <taxon>Chordata</taxon>
        <taxon>Craniata</taxon>
        <taxon>Vertebrata</taxon>
        <taxon>Euteleostomi</taxon>
        <taxon>Amphibia</taxon>
        <taxon>Batrachia</taxon>
        <taxon>Anura</taxon>
        <taxon>Neobatrachia</taxon>
        <taxon>Ranoidea</taxon>
        <taxon>Ranidae</taxon>
        <taxon>Staurois</taxon>
    </lineage>
</organism>
<protein>
    <submittedName>
        <fullName evidence="1">Uncharacterized protein</fullName>
    </submittedName>
</protein>
<feature type="non-terminal residue" evidence="1">
    <location>
        <position position="1"/>
    </location>
</feature>
<dbReference type="EMBL" id="CATNWA010018561">
    <property type="protein sequence ID" value="CAI9608141.1"/>
    <property type="molecule type" value="Genomic_DNA"/>
</dbReference>
<sequence>ISVPKVVTPSYTRAYHAALHRESPAALTLSFAPTMCPLQRPRPSPLADAGIWLLCSGPCGCTGAGGKFENLKKNVIFFKTILYMLCHVPCLHFYCSF</sequence>